<evidence type="ECO:0000256" key="1">
    <source>
        <dbReference type="SAM" id="Phobius"/>
    </source>
</evidence>
<accession>A0A375BW59</accession>
<comment type="caution">
    <text evidence="2">The sequence shown here is derived from an EMBL/GenBank/DDBJ whole genome shotgun (WGS) entry which is preliminary data.</text>
</comment>
<feature type="transmembrane region" description="Helical" evidence="1">
    <location>
        <begin position="24"/>
        <end position="42"/>
    </location>
</feature>
<proteinExistence type="predicted"/>
<name>A0A375BW59_9BURK</name>
<keyword evidence="1" id="KW-0472">Membrane</keyword>
<organism evidence="2">
    <name type="scientific">Cupriavidus taiwanensis</name>
    <dbReference type="NCBI Taxonomy" id="164546"/>
    <lineage>
        <taxon>Bacteria</taxon>
        <taxon>Pseudomonadati</taxon>
        <taxon>Pseudomonadota</taxon>
        <taxon>Betaproteobacteria</taxon>
        <taxon>Burkholderiales</taxon>
        <taxon>Burkholderiaceae</taxon>
        <taxon>Cupriavidus</taxon>
    </lineage>
</organism>
<reference evidence="2" key="1">
    <citation type="submission" date="2018-01" db="EMBL/GenBank/DDBJ databases">
        <authorList>
            <person name="Clerissi C."/>
        </authorList>
    </citation>
    <scope>NUCLEOTIDE SEQUENCE</scope>
    <source>
        <strain evidence="2">Cupriavidus sp. LMG 19464</strain>
    </source>
</reference>
<dbReference type="EMBL" id="OFSQ01000026">
    <property type="protein sequence ID" value="SOY55784.1"/>
    <property type="molecule type" value="Genomic_DNA"/>
</dbReference>
<sequence length="102" mass="11746">MVPRNDVWQPGHSVAQKIGNALKLWQPAVCLFSAFFLFLLDFKRKKEKKKKGRQEGGVAERRQIVADLSKAVVLVSLLIKGLRSKTHGATRFFRFPATQWHW</sequence>
<dbReference type="AlphaFoldDB" id="A0A375BW59"/>
<keyword evidence="1" id="KW-1133">Transmembrane helix</keyword>
<dbReference type="Proteomes" id="UP000256780">
    <property type="component" value="Chromosome CBM2587_a"/>
</dbReference>
<keyword evidence="1" id="KW-0812">Transmembrane</keyword>
<gene>
    <name evidence="2" type="ORF">CBM2587_A70054</name>
</gene>
<evidence type="ECO:0000313" key="2">
    <source>
        <dbReference type="EMBL" id="SOY55784.1"/>
    </source>
</evidence>
<protein>
    <submittedName>
        <fullName evidence="2">Uncharacterized protein</fullName>
    </submittedName>
</protein>